<dbReference type="Proteomes" id="UP000659654">
    <property type="component" value="Unassembled WGS sequence"/>
</dbReference>
<dbReference type="Proteomes" id="UP000095284">
    <property type="component" value="Unplaced"/>
</dbReference>
<evidence type="ECO:0000313" key="5">
    <source>
        <dbReference type="Proteomes" id="UP000095284"/>
    </source>
</evidence>
<dbReference type="GO" id="GO:0016020">
    <property type="term" value="C:membrane"/>
    <property type="evidence" value="ECO:0007669"/>
    <property type="project" value="UniProtKB-SubCell"/>
</dbReference>
<accession>A0A1I7RUE3</accession>
<dbReference type="OrthoDB" id="2985014at2759"/>
<evidence type="ECO:0000256" key="2">
    <source>
        <dbReference type="SAM" id="Phobius"/>
    </source>
</evidence>
<dbReference type="InterPro" id="IPR020846">
    <property type="entry name" value="MFS_dom"/>
</dbReference>
<evidence type="ECO:0000259" key="3">
    <source>
        <dbReference type="PROSITE" id="PS50850"/>
    </source>
</evidence>
<evidence type="ECO:0000313" key="6">
    <source>
        <dbReference type="Proteomes" id="UP000659654"/>
    </source>
</evidence>
<feature type="transmembrane region" description="Helical" evidence="2">
    <location>
        <begin position="319"/>
        <end position="340"/>
    </location>
</feature>
<comment type="subcellular location">
    <subcellularLocation>
        <location evidence="1">Membrane</location>
        <topology evidence="1">Multi-pass membrane protein</topology>
    </subcellularLocation>
</comment>
<evidence type="ECO:0000313" key="4">
    <source>
        <dbReference type="EMBL" id="CAD5225060.1"/>
    </source>
</evidence>
<dbReference type="EMBL" id="CAJFDI010000004">
    <property type="protein sequence ID" value="CAD5225060.1"/>
    <property type="molecule type" value="Genomic_DNA"/>
</dbReference>
<feature type="transmembrane region" description="Helical" evidence="2">
    <location>
        <begin position="153"/>
        <end position="173"/>
    </location>
</feature>
<dbReference type="SMR" id="A0A1I7RUE3"/>
<feature type="transmembrane region" description="Helical" evidence="2">
    <location>
        <begin position="95"/>
        <end position="119"/>
    </location>
</feature>
<feature type="transmembrane region" description="Helical" evidence="2">
    <location>
        <begin position="247"/>
        <end position="270"/>
    </location>
</feature>
<feature type="transmembrane region" description="Helical" evidence="2">
    <location>
        <begin position="381"/>
        <end position="404"/>
    </location>
</feature>
<dbReference type="PROSITE" id="PS50850">
    <property type="entry name" value="MFS"/>
    <property type="match status" value="1"/>
</dbReference>
<evidence type="ECO:0000256" key="1">
    <source>
        <dbReference type="ARBA" id="ARBA00004141"/>
    </source>
</evidence>
<dbReference type="Pfam" id="PF07690">
    <property type="entry name" value="MFS_1"/>
    <property type="match status" value="1"/>
</dbReference>
<evidence type="ECO:0000313" key="7">
    <source>
        <dbReference type="WBParaSite" id="BXY_0435300.1"/>
    </source>
</evidence>
<feature type="transmembrane region" description="Helical" evidence="2">
    <location>
        <begin position="346"/>
        <end position="369"/>
    </location>
</feature>
<feature type="transmembrane region" description="Helical" evidence="2">
    <location>
        <begin position="64"/>
        <end position="83"/>
    </location>
</feature>
<reference evidence="7" key="1">
    <citation type="submission" date="2016-11" db="UniProtKB">
        <authorList>
            <consortium name="WormBaseParasite"/>
        </authorList>
    </citation>
    <scope>IDENTIFICATION</scope>
</reference>
<keyword evidence="2" id="KW-0472">Membrane</keyword>
<sequence>MADACCSHRFRYLILIIGCLALTSISSNMLAFNIAQVCMASDSNINETSIPSPHPTIDYTPKELSLINGAVGVGTALATIPFTEAYSRYGAKYPFLFAGILSAISTGLMPSAAQINIYLLLAMRFLQGVSYAADFAAVGMVCSKWASLKQNGFFLGVLTSYSPLSTGITNSVSGMICNSSFGWPMIFYGHCFVSLLIFALWFLYYSDAPQMSSRVSGVELEKIHRNKSAAQINGETNMPYKAILTDLVVWCVWLNAFTEIFSTNFFAVYAPYYMKNVLHYSVEATGHLSAISRVTQVPFRLICGLLSDKITFMSDTAKLMFFNTITVAGAGIFYIAIGFVPDDTPFLAVLCIGLLNTVTGAACGGFYKLGVLYTRQYSHFVVANCQFLKCIVLFLGPAMVAVFVDDETAKEQWRTIFLIVAGLLFFANGAFYKFATAEPAYYTKEGYQSESVEKGKKKLED</sequence>
<dbReference type="GO" id="GO:0022857">
    <property type="term" value="F:transmembrane transporter activity"/>
    <property type="evidence" value="ECO:0007669"/>
    <property type="project" value="InterPro"/>
</dbReference>
<reference evidence="4" key="2">
    <citation type="submission" date="2020-09" db="EMBL/GenBank/DDBJ databases">
        <authorList>
            <person name="Kikuchi T."/>
        </authorList>
    </citation>
    <scope>NUCLEOTIDE SEQUENCE</scope>
    <source>
        <strain evidence="4">Ka4C1</strain>
    </source>
</reference>
<dbReference type="InterPro" id="IPR036259">
    <property type="entry name" value="MFS_trans_sf"/>
</dbReference>
<dbReference type="SUPFAM" id="SSF103473">
    <property type="entry name" value="MFS general substrate transporter"/>
    <property type="match status" value="1"/>
</dbReference>
<protein>
    <submittedName>
        <fullName evidence="4">(pine wood nematode) hypothetical protein</fullName>
    </submittedName>
    <submittedName>
        <fullName evidence="7">MFS domain-containing protein</fullName>
    </submittedName>
</protein>
<dbReference type="Gene3D" id="1.20.1250.20">
    <property type="entry name" value="MFS general substrate transporter like domains"/>
    <property type="match status" value="2"/>
</dbReference>
<proteinExistence type="predicted"/>
<feature type="transmembrane region" description="Helical" evidence="2">
    <location>
        <begin position="185"/>
        <end position="204"/>
    </location>
</feature>
<gene>
    <name evidence="4" type="ORF">BXYJ_LOCUS8355</name>
</gene>
<keyword evidence="2" id="KW-0812">Transmembrane</keyword>
<feature type="transmembrane region" description="Helical" evidence="2">
    <location>
        <begin position="416"/>
        <end position="435"/>
    </location>
</feature>
<dbReference type="PANTHER" id="PTHR45757:SF17">
    <property type="entry name" value="MAJOR FACILITATOR SUPERFAMILY (MFS) PROFILE DOMAIN-CONTAINING PROTEIN"/>
    <property type="match status" value="1"/>
</dbReference>
<dbReference type="AlphaFoldDB" id="A0A1I7RUE3"/>
<dbReference type="InterPro" id="IPR011701">
    <property type="entry name" value="MFS"/>
</dbReference>
<dbReference type="EMBL" id="CAJFCV020000004">
    <property type="protein sequence ID" value="CAG9114066.1"/>
    <property type="molecule type" value="Genomic_DNA"/>
</dbReference>
<keyword evidence="2" id="KW-1133">Transmembrane helix</keyword>
<keyword evidence="6" id="KW-1185">Reference proteome</keyword>
<organism evidence="5 7">
    <name type="scientific">Bursaphelenchus xylophilus</name>
    <name type="common">Pinewood nematode worm</name>
    <name type="synonym">Aphelenchoides xylophilus</name>
    <dbReference type="NCBI Taxonomy" id="6326"/>
    <lineage>
        <taxon>Eukaryota</taxon>
        <taxon>Metazoa</taxon>
        <taxon>Ecdysozoa</taxon>
        <taxon>Nematoda</taxon>
        <taxon>Chromadorea</taxon>
        <taxon>Rhabditida</taxon>
        <taxon>Tylenchina</taxon>
        <taxon>Tylenchomorpha</taxon>
        <taxon>Aphelenchoidea</taxon>
        <taxon>Aphelenchoididae</taxon>
        <taxon>Bursaphelenchus</taxon>
    </lineage>
</organism>
<name>A0A1I7RUE3_BURXY</name>
<feature type="domain" description="Major facilitator superfamily (MFS) profile" evidence="3">
    <location>
        <begin position="19"/>
        <end position="439"/>
    </location>
</feature>
<dbReference type="Proteomes" id="UP000582659">
    <property type="component" value="Unassembled WGS sequence"/>
</dbReference>
<dbReference type="PANTHER" id="PTHR45757">
    <property type="entry name" value="PROTEIN CBG23364-RELATED"/>
    <property type="match status" value="1"/>
</dbReference>
<dbReference type="eggNOG" id="KOG2532">
    <property type="taxonomic scope" value="Eukaryota"/>
</dbReference>
<dbReference type="WBParaSite" id="BXY_0435300.1">
    <property type="protein sequence ID" value="BXY_0435300.1"/>
    <property type="gene ID" value="BXY_0435300"/>
</dbReference>